<keyword evidence="7" id="KW-0496">Mitochondrion</keyword>
<dbReference type="SMART" id="SM00986">
    <property type="entry name" value="UDG"/>
    <property type="match status" value="1"/>
</dbReference>
<keyword evidence="7" id="KW-0539">Nucleus</keyword>
<dbReference type="GO" id="GO:0005739">
    <property type="term" value="C:mitochondrion"/>
    <property type="evidence" value="ECO:0007669"/>
    <property type="project" value="UniProtKB-SubCell"/>
</dbReference>
<dbReference type="PROSITE" id="PS00130">
    <property type="entry name" value="U_DNA_GLYCOSYLASE"/>
    <property type="match status" value="1"/>
</dbReference>
<dbReference type="SUPFAM" id="SSF52141">
    <property type="entry name" value="Uracil-DNA glycosylase-like"/>
    <property type="match status" value="1"/>
</dbReference>
<evidence type="ECO:0000256" key="3">
    <source>
        <dbReference type="ARBA" id="ARBA00012030"/>
    </source>
</evidence>
<dbReference type="PANTHER" id="PTHR11264:SF0">
    <property type="entry name" value="URACIL-DNA GLYCOSYLASE"/>
    <property type="match status" value="1"/>
</dbReference>
<evidence type="ECO:0000256" key="2">
    <source>
        <dbReference type="ARBA" id="ARBA00008184"/>
    </source>
</evidence>
<comment type="similarity">
    <text evidence="2 7 9">Belongs to the uracil-DNA glycosylase (UDG) superfamily. UNG family.</text>
</comment>
<comment type="catalytic activity">
    <reaction evidence="1 7 9">
        <text>Hydrolyzes single-stranded DNA or mismatched double-stranded DNA and polynucleotides, releasing free uracil.</text>
        <dbReference type="EC" id="3.2.2.27"/>
    </reaction>
</comment>
<comment type="caution">
    <text evidence="11">The sequence shown here is derived from an EMBL/GenBank/DDBJ whole genome shotgun (WGS) entry which is preliminary data.</text>
</comment>
<name>A0AAP0RDE3_LIQFO</name>
<dbReference type="EC" id="3.2.2.27" evidence="3 7"/>
<feature type="active site" description="Proton acceptor" evidence="7 8">
    <location>
        <position position="169"/>
    </location>
</feature>
<reference evidence="11 12" key="1">
    <citation type="journal article" date="2024" name="Plant J.">
        <title>Genome sequences and population genomics reveal climatic adaptation and genomic divergence between two closely related sweetgum species.</title>
        <authorList>
            <person name="Xu W.Q."/>
            <person name="Ren C.Q."/>
            <person name="Zhang X.Y."/>
            <person name="Comes H.P."/>
            <person name="Liu X.H."/>
            <person name="Li Y.G."/>
            <person name="Kettle C.J."/>
            <person name="Jalonen R."/>
            <person name="Gaisberger H."/>
            <person name="Ma Y.Z."/>
            <person name="Qiu Y.X."/>
        </authorList>
    </citation>
    <scope>NUCLEOTIDE SEQUENCE [LARGE SCALE GENOMIC DNA]</scope>
    <source>
        <strain evidence="11">Hangzhou</strain>
    </source>
</reference>
<dbReference type="NCBIfam" id="NF003588">
    <property type="entry name" value="PRK05254.1-1"/>
    <property type="match status" value="1"/>
</dbReference>
<evidence type="ECO:0000313" key="12">
    <source>
        <dbReference type="Proteomes" id="UP001415857"/>
    </source>
</evidence>
<dbReference type="Pfam" id="PF03167">
    <property type="entry name" value="UDG"/>
    <property type="match status" value="1"/>
</dbReference>
<evidence type="ECO:0000313" key="11">
    <source>
        <dbReference type="EMBL" id="KAK9274907.1"/>
    </source>
</evidence>
<dbReference type="SMART" id="SM00987">
    <property type="entry name" value="UreE_C"/>
    <property type="match status" value="1"/>
</dbReference>
<evidence type="ECO:0000259" key="10">
    <source>
        <dbReference type="SMART" id="SM00986"/>
    </source>
</evidence>
<dbReference type="GO" id="GO:0005634">
    <property type="term" value="C:nucleus"/>
    <property type="evidence" value="ECO:0007669"/>
    <property type="project" value="UniProtKB-SubCell"/>
</dbReference>
<dbReference type="EMBL" id="JBBPBK010000011">
    <property type="protein sequence ID" value="KAK9274907.1"/>
    <property type="molecule type" value="Genomic_DNA"/>
</dbReference>
<keyword evidence="5 7" id="KW-0378">Hydrolase</keyword>
<dbReference type="InterPro" id="IPR018085">
    <property type="entry name" value="Ura-DNA_Glyclase_AS"/>
</dbReference>
<evidence type="ECO:0000256" key="4">
    <source>
        <dbReference type="ARBA" id="ARBA00022763"/>
    </source>
</evidence>
<dbReference type="FunFam" id="3.40.470.10:FF:000001">
    <property type="entry name" value="Uracil-DNA glycosylase"/>
    <property type="match status" value="1"/>
</dbReference>
<dbReference type="NCBIfam" id="TIGR00628">
    <property type="entry name" value="ung"/>
    <property type="match status" value="1"/>
</dbReference>
<dbReference type="NCBIfam" id="NF003592">
    <property type="entry name" value="PRK05254.1-5"/>
    <property type="match status" value="1"/>
</dbReference>
<keyword evidence="4 7" id="KW-0227">DNA damage</keyword>
<organism evidence="11 12">
    <name type="scientific">Liquidambar formosana</name>
    <name type="common">Formosan gum</name>
    <dbReference type="NCBI Taxonomy" id="63359"/>
    <lineage>
        <taxon>Eukaryota</taxon>
        <taxon>Viridiplantae</taxon>
        <taxon>Streptophyta</taxon>
        <taxon>Embryophyta</taxon>
        <taxon>Tracheophyta</taxon>
        <taxon>Spermatophyta</taxon>
        <taxon>Magnoliopsida</taxon>
        <taxon>eudicotyledons</taxon>
        <taxon>Gunneridae</taxon>
        <taxon>Pentapetalae</taxon>
        <taxon>Saxifragales</taxon>
        <taxon>Altingiaceae</taxon>
        <taxon>Liquidambar</taxon>
    </lineage>
</organism>
<dbReference type="GO" id="GO:0004844">
    <property type="term" value="F:uracil DNA N-glycosylase activity"/>
    <property type="evidence" value="ECO:0007669"/>
    <property type="project" value="UniProtKB-UniRule"/>
</dbReference>
<dbReference type="Gene3D" id="3.40.470.10">
    <property type="entry name" value="Uracil-DNA glycosylase-like domain"/>
    <property type="match status" value="1"/>
</dbReference>
<dbReference type="InterPro" id="IPR002043">
    <property type="entry name" value="UDG_fam1"/>
</dbReference>
<proteinExistence type="inferred from homology"/>
<accession>A0AAP0RDE3</accession>
<evidence type="ECO:0000256" key="1">
    <source>
        <dbReference type="ARBA" id="ARBA00001400"/>
    </source>
</evidence>
<comment type="subcellular location">
    <subcellularLocation>
        <location evidence="7">Mitochondrion</location>
    </subcellularLocation>
    <subcellularLocation>
        <location evidence="7">Nucleus</location>
    </subcellularLocation>
</comment>
<protein>
    <recommendedName>
        <fullName evidence="3 7">Uracil-DNA glycosylase</fullName>
        <shortName evidence="7">UDG</shortName>
        <ecNumber evidence="3 7">3.2.2.27</ecNumber>
    </recommendedName>
</protein>
<dbReference type="PANTHER" id="PTHR11264">
    <property type="entry name" value="URACIL-DNA GLYCOSYLASE"/>
    <property type="match status" value="1"/>
</dbReference>
<keyword evidence="12" id="KW-1185">Reference proteome</keyword>
<comment type="function">
    <text evidence="7 9">Excises uracil residues from the DNA which can arise as a result of misincorporation of dUMP residues by DNA polymerase or due to deamination of cytosine.</text>
</comment>
<dbReference type="InterPro" id="IPR005122">
    <property type="entry name" value="Uracil-DNA_glycosylase-like"/>
</dbReference>
<dbReference type="NCBIfam" id="NF003589">
    <property type="entry name" value="PRK05254.1-2"/>
    <property type="match status" value="1"/>
</dbReference>
<dbReference type="AlphaFoldDB" id="A0AAP0RDE3"/>
<evidence type="ECO:0000256" key="9">
    <source>
        <dbReference type="RuleBase" id="RU003780"/>
    </source>
</evidence>
<keyword evidence="6 7" id="KW-0234">DNA repair</keyword>
<dbReference type="NCBIfam" id="NF003591">
    <property type="entry name" value="PRK05254.1-4"/>
    <property type="match status" value="1"/>
</dbReference>
<evidence type="ECO:0000256" key="6">
    <source>
        <dbReference type="ARBA" id="ARBA00023204"/>
    </source>
</evidence>
<dbReference type="InterPro" id="IPR036895">
    <property type="entry name" value="Uracil-DNA_glycosylase-like_sf"/>
</dbReference>
<dbReference type="Proteomes" id="UP001415857">
    <property type="component" value="Unassembled WGS sequence"/>
</dbReference>
<dbReference type="CDD" id="cd10027">
    <property type="entry name" value="UDG-F1-like"/>
    <property type="match status" value="1"/>
</dbReference>
<sequence length="326" mass="35857">MASSKTLMDLFQPAKRLKVSPSSSSNSSKALQSMTISSLCKSVTTDSSGDTHIDSQSSSSLTLEQKSRIDFNKSLAKSKLNLRLCSQKVSTSKAEGVGFVKLDELLVEETWLEALPGELQKPYAKSLCTFVEREICSGGVPIYPPQHLIFNALNCTPFDRVKAVIIGQDPYHGPGQAMGLSFSVPDGVKVPSSLVNIFKELQKDLGCSIPSHGNLERWAVQGVLLLNSVLTVRKHQANSHAKKGWEQFTDAVIRTISQKRKGVVFLLWGNSAQEKSRLIDETKHHVLKAAHPSGLSANRGFFGCRHFSRTNQILEKMGIPPIEWQL</sequence>
<evidence type="ECO:0000256" key="7">
    <source>
        <dbReference type="HAMAP-Rule" id="MF_03166"/>
    </source>
</evidence>
<evidence type="ECO:0000256" key="8">
    <source>
        <dbReference type="PROSITE-ProRule" id="PRU10072"/>
    </source>
</evidence>
<dbReference type="GO" id="GO:0097510">
    <property type="term" value="P:base-excision repair, AP site formation via deaminated base removal"/>
    <property type="evidence" value="ECO:0007669"/>
    <property type="project" value="TreeGrafter"/>
</dbReference>
<evidence type="ECO:0000256" key="5">
    <source>
        <dbReference type="ARBA" id="ARBA00022801"/>
    </source>
</evidence>
<gene>
    <name evidence="11" type="ORF">L1049_022161</name>
</gene>
<dbReference type="HAMAP" id="MF_00148">
    <property type="entry name" value="UDG"/>
    <property type="match status" value="1"/>
</dbReference>
<feature type="domain" description="Uracil-DNA glycosylase-like" evidence="10">
    <location>
        <begin position="154"/>
        <end position="314"/>
    </location>
</feature>